<keyword evidence="3" id="KW-1185">Reference proteome</keyword>
<sequence length="184" mass="18915">MKSFLLPLALFIATAQAQLILGALALIEFTIEILEAEAVVATIEASAEVAITGAEAAETATLEATITNAGTTLTRVGEGAVELEGDASLVGLGRVATQGPGYVQGTFTYGGPFPLGVGAGRNAITNPQLSLNWGARTNAIRSGGQTRIEFSKPDVSNFKLTNPGAKGTTIRFKGQPSTQLLAPQ</sequence>
<evidence type="ECO:0000313" key="3">
    <source>
        <dbReference type="Proteomes" id="UP001232148"/>
    </source>
</evidence>
<dbReference type="EMBL" id="MU842859">
    <property type="protein sequence ID" value="KAK2029823.1"/>
    <property type="molecule type" value="Genomic_DNA"/>
</dbReference>
<evidence type="ECO:0000256" key="1">
    <source>
        <dbReference type="SAM" id="SignalP"/>
    </source>
</evidence>
<evidence type="ECO:0000313" key="2">
    <source>
        <dbReference type="EMBL" id="KAK2029823.1"/>
    </source>
</evidence>
<reference evidence="2" key="1">
    <citation type="submission" date="2021-06" db="EMBL/GenBank/DDBJ databases">
        <title>Comparative genomics, transcriptomics and evolutionary studies reveal genomic signatures of adaptation to plant cell wall in hemibiotrophic fungi.</title>
        <authorList>
            <consortium name="DOE Joint Genome Institute"/>
            <person name="Baroncelli R."/>
            <person name="Diaz J.F."/>
            <person name="Benocci T."/>
            <person name="Peng M."/>
            <person name="Battaglia E."/>
            <person name="Haridas S."/>
            <person name="Andreopoulos W."/>
            <person name="Labutti K."/>
            <person name="Pangilinan J."/>
            <person name="Floch G.L."/>
            <person name="Makela M.R."/>
            <person name="Henrissat B."/>
            <person name="Grigoriev I.V."/>
            <person name="Crouch J.A."/>
            <person name="De Vries R.P."/>
            <person name="Sukno S.A."/>
            <person name="Thon M.R."/>
        </authorList>
    </citation>
    <scope>NUCLEOTIDE SEQUENCE</scope>
    <source>
        <strain evidence="2">MAFF235873</strain>
    </source>
</reference>
<keyword evidence="1" id="KW-0732">Signal</keyword>
<accession>A0AAD9HJ35</accession>
<protein>
    <submittedName>
        <fullName evidence="2">Uncharacterized protein</fullName>
    </submittedName>
</protein>
<feature type="signal peptide" evidence="1">
    <location>
        <begin position="1"/>
        <end position="17"/>
    </location>
</feature>
<proteinExistence type="predicted"/>
<gene>
    <name evidence="2" type="ORF">LX32DRAFT_692997</name>
</gene>
<comment type="caution">
    <text evidence="2">The sequence shown here is derived from an EMBL/GenBank/DDBJ whole genome shotgun (WGS) entry which is preliminary data.</text>
</comment>
<dbReference type="Proteomes" id="UP001232148">
    <property type="component" value="Unassembled WGS sequence"/>
</dbReference>
<dbReference type="AlphaFoldDB" id="A0AAD9HJ35"/>
<name>A0AAD9HJ35_9PEZI</name>
<feature type="chain" id="PRO_5041939052" evidence="1">
    <location>
        <begin position="18"/>
        <end position="184"/>
    </location>
</feature>
<organism evidence="2 3">
    <name type="scientific">Colletotrichum zoysiae</name>
    <dbReference type="NCBI Taxonomy" id="1216348"/>
    <lineage>
        <taxon>Eukaryota</taxon>
        <taxon>Fungi</taxon>
        <taxon>Dikarya</taxon>
        <taxon>Ascomycota</taxon>
        <taxon>Pezizomycotina</taxon>
        <taxon>Sordariomycetes</taxon>
        <taxon>Hypocreomycetidae</taxon>
        <taxon>Glomerellales</taxon>
        <taxon>Glomerellaceae</taxon>
        <taxon>Colletotrichum</taxon>
        <taxon>Colletotrichum graminicola species complex</taxon>
    </lineage>
</organism>